<name>A0A0R2AEQ1_9LACO</name>
<dbReference type="RefSeq" id="WP_235804488.1">
    <property type="nucleotide sequence ID" value="NZ_AYYP01000010.1"/>
</dbReference>
<comment type="caution">
    <text evidence="1">The sequence shown here is derived from an EMBL/GenBank/DDBJ whole genome shotgun (WGS) entry which is preliminary data.</text>
</comment>
<evidence type="ECO:0008006" key="3">
    <source>
        <dbReference type="Google" id="ProtNLM"/>
    </source>
</evidence>
<keyword evidence="2" id="KW-1185">Reference proteome</keyword>
<sequence>MKNRIGNSHIEALRKQFKKYLNDNYEHLKDKSVIYSDSFYPYRHDIGMDFWDIFIDDNSLRKARELLEIKFSNEKSHKNPRRNSYGYMRTFKIFKEFIDNTYGSVGGYIEFAKTNQPPKIEKMVIEKVPRTKKAKDARPDVLRPSCEEVDRYLLAWEQLENYALQESALNKLFYQTYPDNKDIDDVLVKVSVLNDFYSTNIFSPFKVAKHIIDLDIDERLAAGDITLVNEIARVDMDNGTVKNFYSFATKYCSHHKPLDFPIYDSYVDRLLRYFRDVDGFYSFNNHDIKDYVKFKKILLEFSKFYNLESYNLKDIDKYLWQLGKEKFPKKY</sequence>
<evidence type="ECO:0000313" key="2">
    <source>
        <dbReference type="Proteomes" id="UP000051008"/>
    </source>
</evidence>
<organism evidence="1 2">
    <name type="scientific">Ligilactobacillus agilis DSM 20509</name>
    <dbReference type="NCBI Taxonomy" id="1423718"/>
    <lineage>
        <taxon>Bacteria</taxon>
        <taxon>Bacillati</taxon>
        <taxon>Bacillota</taxon>
        <taxon>Bacilli</taxon>
        <taxon>Lactobacillales</taxon>
        <taxon>Lactobacillaceae</taxon>
        <taxon>Ligilactobacillus</taxon>
    </lineage>
</organism>
<evidence type="ECO:0000313" key="1">
    <source>
        <dbReference type="EMBL" id="KRM65841.1"/>
    </source>
</evidence>
<reference evidence="1 2" key="1">
    <citation type="journal article" date="2015" name="Genome Announc.">
        <title>Expanding the biotechnology potential of lactobacilli through comparative genomics of 213 strains and associated genera.</title>
        <authorList>
            <person name="Sun Z."/>
            <person name="Harris H.M."/>
            <person name="McCann A."/>
            <person name="Guo C."/>
            <person name="Argimon S."/>
            <person name="Zhang W."/>
            <person name="Yang X."/>
            <person name="Jeffery I.B."/>
            <person name="Cooney J.C."/>
            <person name="Kagawa T.F."/>
            <person name="Liu W."/>
            <person name="Song Y."/>
            <person name="Salvetti E."/>
            <person name="Wrobel A."/>
            <person name="Rasinkangas P."/>
            <person name="Parkhill J."/>
            <person name="Rea M.C."/>
            <person name="O'Sullivan O."/>
            <person name="Ritari J."/>
            <person name="Douillard F.P."/>
            <person name="Paul Ross R."/>
            <person name="Yang R."/>
            <person name="Briner A.E."/>
            <person name="Felis G.E."/>
            <person name="de Vos W.M."/>
            <person name="Barrangou R."/>
            <person name="Klaenhammer T.R."/>
            <person name="Caufield P.W."/>
            <person name="Cui Y."/>
            <person name="Zhang H."/>
            <person name="O'Toole P.W."/>
        </authorList>
    </citation>
    <scope>NUCLEOTIDE SEQUENCE [LARGE SCALE GENOMIC DNA]</scope>
    <source>
        <strain evidence="1 2">DSM 20509</strain>
    </source>
</reference>
<dbReference type="Proteomes" id="UP000051008">
    <property type="component" value="Unassembled WGS sequence"/>
</dbReference>
<proteinExistence type="predicted"/>
<gene>
    <name evidence="1" type="ORF">FC14_GL000860</name>
</gene>
<accession>A0A0R2AEQ1</accession>
<dbReference type="AlphaFoldDB" id="A0A0R2AEQ1"/>
<dbReference type="PATRIC" id="fig|1423718.3.peg.905"/>
<protein>
    <recommendedName>
        <fullName evidence="3">30S ribosomal protein S17</fullName>
    </recommendedName>
</protein>
<dbReference type="EMBL" id="AYYP01000010">
    <property type="protein sequence ID" value="KRM65841.1"/>
    <property type="molecule type" value="Genomic_DNA"/>
</dbReference>